<evidence type="ECO:0000313" key="4">
    <source>
        <dbReference type="Proteomes" id="UP001408356"/>
    </source>
</evidence>
<evidence type="ECO:0000259" key="2">
    <source>
        <dbReference type="PROSITE" id="PS51340"/>
    </source>
</evidence>
<protein>
    <submittedName>
        <fullName evidence="3">MOSC domain-containing protein</fullName>
    </submittedName>
</protein>
<dbReference type="SUPFAM" id="SSF50800">
    <property type="entry name" value="PK beta-barrel domain-like"/>
    <property type="match status" value="1"/>
</dbReference>
<gene>
    <name evidence="3" type="ORF">SUNI508_00578</name>
</gene>
<sequence>MGELSLDALNLDFNSIFLLSVTVLAFLIPVVIILPPVAPSKSDALLQTHSLAGLAPSKSNLKSQYTAKVHEAREDQKPKVQALVIYPIKSCKGIEVSKARVLPQGLQFDRLFTFAQLKSQFPAPVDGSTGDEKDRHSWAFITQRQFARLATVTVELWLPDEMKLRKQSMKTNEAFLILRFPWKERGWRGLLDTFAAKLTKGWRGEPETEVLLPVDYPREELIKARGYTYEDVTIWKDTVTAVNMGNEIPEQLRLYLGVSNKLGLFRIDPGNLRDVYKNAPKKEAIGWQPVAAFQDGYPLHIQNLASVQKFSTEVPKDEDLKQLDILRFRPNIILSGAPVYDEDTWKKIRLESGTSGLYHSVPLDISCRTVRCRLPNVDPVTGDRHPVQPDKSLRALRDVDPGAPKAGCLGVQACPLFEEGPAEDKEGWIGVGMEVQVEARGEHVYQRS</sequence>
<feature type="transmembrane region" description="Helical" evidence="1">
    <location>
        <begin position="16"/>
        <end position="38"/>
    </location>
</feature>
<dbReference type="PROSITE" id="PS51340">
    <property type="entry name" value="MOSC"/>
    <property type="match status" value="1"/>
</dbReference>
<reference evidence="3 4" key="1">
    <citation type="journal article" date="2024" name="J. Plant Pathol.">
        <title>Sequence and assembly of the genome of Seiridium unicorne, isolate CBS 538.82, causal agent of cypress canker disease.</title>
        <authorList>
            <person name="Scali E."/>
            <person name="Rocca G.D."/>
            <person name="Danti R."/>
            <person name="Garbelotto M."/>
            <person name="Barberini S."/>
            <person name="Baroncelli R."/>
            <person name="Emiliani G."/>
        </authorList>
    </citation>
    <scope>NUCLEOTIDE SEQUENCE [LARGE SCALE GENOMIC DNA]</scope>
    <source>
        <strain evidence="3 4">BM-138-508</strain>
    </source>
</reference>
<dbReference type="Proteomes" id="UP001408356">
    <property type="component" value="Unassembled WGS sequence"/>
</dbReference>
<dbReference type="EMBL" id="JARVKF010000112">
    <property type="protein sequence ID" value="KAK9422715.1"/>
    <property type="molecule type" value="Genomic_DNA"/>
</dbReference>
<keyword evidence="1" id="KW-1133">Transmembrane helix</keyword>
<dbReference type="SUPFAM" id="SSF141673">
    <property type="entry name" value="MOSC N-terminal domain-like"/>
    <property type="match status" value="1"/>
</dbReference>
<name>A0ABR2V8C8_9PEZI</name>
<proteinExistence type="predicted"/>
<evidence type="ECO:0000313" key="3">
    <source>
        <dbReference type="EMBL" id="KAK9422715.1"/>
    </source>
</evidence>
<dbReference type="Pfam" id="PF03473">
    <property type="entry name" value="MOSC"/>
    <property type="match status" value="1"/>
</dbReference>
<keyword evidence="1" id="KW-0812">Transmembrane</keyword>
<dbReference type="InterPro" id="IPR005303">
    <property type="entry name" value="MOCOS_middle"/>
</dbReference>
<accession>A0ABR2V8C8</accession>
<dbReference type="InterPro" id="IPR011037">
    <property type="entry name" value="Pyrv_Knase-like_insert_dom_sf"/>
</dbReference>
<keyword evidence="1" id="KW-0472">Membrane</keyword>
<dbReference type="InterPro" id="IPR005302">
    <property type="entry name" value="MoCF_Sase_C"/>
</dbReference>
<comment type="caution">
    <text evidence="3">The sequence shown here is derived from an EMBL/GenBank/DDBJ whole genome shotgun (WGS) entry which is preliminary data.</text>
</comment>
<keyword evidence="4" id="KW-1185">Reference proteome</keyword>
<evidence type="ECO:0000256" key="1">
    <source>
        <dbReference type="SAM" id="Phobius"/>
    </source>
</evidence>
<feature type="domain" description="MOSC" evidence="2">
    <location>
        <begin position="262"/>
        <end position="438"/>
    </location>
</feature>
<dbReference type="Pfam" id="PF03476">
    <property type="entry name" value="MOSC_N"/>
    <property type="match status" value="1"/>
</dbReference>
<organism evidence="3 4">
    <name type="scientific">Seiridium unicorne</name>
    <dbReference type="NCBI Taxonomy" id="138068"/>
    <lineage>
        <taxon>Eukaryota</taxon>
        <taxon>Fungi</taxon>
        <taxon>Dikarya</taxon>
        <taxon>Ascomycota</taxon>
        <taxon>Pezizomycotina</taxon>
        <taxon>Sordariomycetes</taxon>
        <taxon>Xylariomycetidae</taxon>
        <taxon>Amphisphaeriales</taxon>
        <taxon>Sporocadaceae</taxon>
        <taxon>Seiridium</taxon>
    </lineage>
</organism>